<accession>A0A6I2UF08</accession>
<name>A0A6I2UF08_9FIRM</name>
<dbReference type="GeneID" id="96777593"/>
<dbReference type="Proteomes" id="UP000433181">
    <property type="component" value="Unassembled WGS sequence"/>
</dbReference>
<proteinExistence type="predicted"/>
<dbReference type="EMBL" id="VUNR01000002">
    <property type="protein sequence ID" value="MSU07682.1"/>
    <property type="molecule type" value="Genomic_DNA"/>
</dbReference>
<dbReference type="RefSeq" id="WP_154405458.1">
    <property type="nucleotide sequence ID" value="NZ_VUNR01000002.1"/>
</dbReference>
<evidence type="ECO:0000313" key="1">
    <source>
        <dbReference type="EMBL" id="MSU07682.1"/>
    </source>
</evidence>
<evidence type="ECO:0000313" key="2">
    <source>
        <dbReference type="Proteomes" id="UP000433181"/>
    </source>
</evidence>
<organism evidence="1 2">
    <name type="scientific">Anaerovibrio slackiae</name>
    <dbReference type="NCBI Taxonomy" id="2652309"/>
    <lineage>
        <taxon>Bacteria</taxon>
        <taxon>Bacillati</taxon>
        <taxon>Bacillota</taxon>
        <taxon>Negativicutes</taxon>
        <taxon>Selenomonadales</taxon>
        <taxon>Selenomonadaceae</taxon>
        <taxon>Anaerovibrio</taxon>
    </lineage>
</organism>
<gene>
    <name evidence="1" type="ORF">FYJ84_01545</name>
</gene>
<reference evidence="1 2" key="1">
    <citation type="submission" date="2019-08" db="EMBL/GenBank/DDBJ databases">
        <title>In-depth cultivation of the pig gut microbiome towards novel bacterial diversity and tailored functional studies.</title>
        <authorList>
            <person name="Wylensek D."/>
            <person name="Hitch T.C.A."/>
            <person name="Clavel T."/>
        </authorList>
    </citation>
    <scope>NUCLEOTIDE SEQUENCE [LARGE SCALE GENOMIC DNA]</scope>
    <source>
        <strain evidence="1 2">WCA-693-APC-5D-A</strain>
    </source>
</reference>
<comment type="caution">
    <text evidence="1">The sequence shown here is derived from an EMBL/GenBank/DDBJ whole genome shotgun (WGS) entry which is preliminary data.</text>
</comment>
<sequence>MDDWKNGMAYALGGAAVFLVGNLLRELLEEMEQEEELAHRENVVCKDDAPEKKNSLDGIADIVRHEAEAAMAECQTDEERQAVARKIEASITELQSILKNKGDVIAEAVKEQNKGSKMQQESADGIDHVANIYRGIAEVNSALDDVLAYLKQRSACNIQ</sequence>
<keyword evidence="2" id="KW-1185">Reference proteome</keyword>
<protein>
    <submittedName>
        <fullName evidence="1">Uncharacterized protein</fullName>
    </submittedName>
</protein>
<dbReference type="AlphaFoldDB" id="A0A6I2UF08"/>